<keyword evidence="1" id="KW-0521">NADP</keyword>
<sequence>MKVEERIVAFGELGRFLGNLDEETLQSLALSARNENPWFTEESIRMAVSGITKFLTPESLRQWTSAYTLDHQPSRQIAVVMAGNIPLVGFHDFLCVLITGHSILIKKSSKDGVLISFLVKQLIEIEPRFESLISYGDMLKGFDAIIATGSDNASRYFEYYFAKYPHIIRKNRTSVAVLRGNESEADLATLGIDVFTYFGLGCRNVSKLFVPEGYDLGRIYRGWDSFREVVNHHKYANNYDYQKSILLVSQTAFLDNGFVILQENQKLVSPISVMYYEYYSSPEALEQKLEASKDKIQCTVDNIEGSPVKFGEAQFPDVRDYADQVDTLKFLTSLS</sequence>
<organism evidence="2 3">
    <name type="scientific">Chryseolinea lacunae</name>
    <dbReference type="NCBI Taxonomy" id="2801331"/>
    <lineage>
        <taxon>Bacteria</taxon>
        <taxon>Pseudomonadati</taxon>
        <taxon>Bacteroidota</taxon>
        <taxon>Cytophagia</taxon>
        <taxon>Cytophagales</taxon>
        <taxon>Fulvivirgaceae</taxon>
        <taxon>Chryseolinea</taxon>
    </lineage>
</organism>
<evidence type="ECO:0000256" key="1">
    <source>
        <dbReference type="ARBA" id="ARBA00022857"/>
    </source>
</evidence>
<dbReference type="Proteomes" id="UP000613030">
    <property type="component" value="Unassembled WGS sequence"/>
</dbReference>
<dbReference type="Pfam" id="PF05893">
    <property type="entry name" value="LuxC"/>
    <property type="match status" value="1"/>
</dbReference>
<dbReference type="InterPro" id="IPR008670">
    <property type="entry name" value="CoA_reduct_LuxC"/>
</dbReference>
<dbReference type="EMBL" id="JAERRB010000008">
    <property type="protein sequence ID" value="MBL0743823.1"/>
    <property type="molecule type" value="Genomic_DNA"/>
</dbReference>
<reference evidence="2 3" key="1">
    <citation type="submission" date="2021-01" db="EMBL/GenBank/DDBJ databases">
        <title>Chryseolinea sp. Jin1 Genome sequencing and assembly.</title>
        <authorList>
            <person name="Kim I."/>
        </authorList>
    </citation>
    <scope>NUCLEOTIDE SEQUENCE [LARGE SCALE GENOMIC DNA]</scope>
    <source>
        <strain evidence="2 3">Jin1</strain>
    </source>
</reference>
<accession>A0ABS1KWI4</accession>
<evidence type="ECO:0000313" key="3">
    <source>
        <dbReference type="Proteomes" id="UP000613030"/>
    </source>
</evidence>
<protein>
    <submittedName>
        <fullName evidence="2">Acyl-CoA reductase</fullName>
    </submittedName>
</protein>
<proteinExistence type="predicted"/>
<gene>
    <name evidence="2" type="ORF">JI741_21510</name>
</gene>
<name>A0ABS1KWI4_9BACT</name>
<comment type="caution">
    <text evidence="2">The sequence shown here is derived from an EMBL/GenBank/DDBJ whole genome shotgun (WGS) entry which is preliminary data.</text>
</comment>
<keyword evidence="3" id="KW-1185">Reference proteome</keyword>
<dbReference type="RefSeq" id="WP_202013324.1">
    <property type="nucleotide sequence ID" value="NZ_JAERRB010000008.1"/>
</dbReference>
<evidence type="ECO:0000313" key="2">
    <source>
        <dbReference type="EMBL" id="MBL0743823.1"/>
    </source>
</evidence>